<organism evidence="2">
    <name type="scientific">uncultured Solirubrobacteraceae bacterium</name>
    <dbReference type="NCBI Taxonomy" id="1162706"/>
    <lineage>
        <taxon>Bacteria</taxon>
        <taxon>Bacillati</taxon>
        <taxon>Actinomycetota</taxon>
        <taxon>Thermoleophilia</taxon>
        <taxon>Solirubrobacterales</taxon>
        <taxon>Solirubrobacteraceae</taxon>
        <taxon>environmental samples</taxon>
    </lineage>
</organism>
<dbReference type="AlphaFoldDB" id="A0A6J4RZ87"/>
<dbReference type="InterPro" id="IPR006311">
    <property type="entry name" value="TAT_signal"/>
</dbReference>
<sequence length="494" mass="53164">MQTRRTFLRTSALTAGGAALAMGPGAALAADRGRAGLGPLVKDPRGLLDLPRGFRYRVVQSVEDKLSNGAPVPGDFDGMMAVAGPRGHTLLVRNHELGTRDTDKHEVPQGNPYASGAPGGTTALLVGSDGRLARSYVSSSGTLNNCAGGGTPWGTWITCEEDQTANHGYAFEVDPRRPESTVSKTPIRDMGFYSHEAIDIDPRTGIAYLTEDDFRGEQVAPEDEVPGTTRSSFLFRFLPDNRAQRPGALQEGGRLQAMSIRGRPQYNIDLGYTRERFRVVWVDVNPEAAHDDALAKGAARFQRLEGTHFAGGAFWFDDTSGGQARQGQIFRLIPSGDPAGGGVDRLELYLEAERERQLDSPDNLVITPWGDVWVAEDGDGTQRIMGITPDGRTYSFARNRLLGLDEDTSSEFAGPCFSPDGRTFYVNVQDPGHTFAITGPFPRASARGVRQAAVSAPRHAWAPDVSGELGEQAIKAGMSPYEAAAFDRLGVAIA</sequence>
<dbReference type="PROSITE" id="PS51318">
    <property type="entry name" value="TAT"/>
    <property type="match status" value="1"/>
</dbReference>
<dbReference type="InterPro" id="IPR008557">
    <property type="entry name" value="PhoX"/>
</dbReference>
<evidence type="ECO:0008006" key="3">
    <source>
        <dbReference type="Google" id="ProtNLM"/>
    </source>
</evidence>
<evidence type="ECO:0000313" key="2">
    <source>
        <dbReference type="EMBL" id="CAA9485529.1"/>
    </source>
</evidence>
<keyword evidence="1" id="KW-0732">Signal</keyword>
<dbReference type="Gene3D" id="2.120.10.30">
    <property type="entry name" value="TolB, C-terminal domain"/>
    <property type="match status" value="1"/>
</dbReference>
<reference evidence="2" key="1">
    <citation type="submission" date="2020-02" db="EMBL/GenBank/DDBJ databases">
        <authorList>
            <person name="Meier V. D."/>
        </authorList>
    </citation>
    <scope>NUCLEOTIDE SEQUENCE</scope>
    <source>
        <strain evidence="2">AVDCRST_MAG38</strain>
    </source>
</reference>
<dbReference type="Pfam" id="PF05787">
    <property type="entry name" value="PhoX"/>
    <property type="match status" value="1"/>
</dbReference>
<dbReference type="EMBL" id="CADCVJ010000197">
    <property type="protein sequence ID" value="CAA9485529.1"/>
    <property type="molecule type" value="Genomic_DNA"/>
</dbReference>
<dbReference type="SUPFAM" id="SSF63829">
    <property type="entry name" value="Calcium-dependent phosphotriesterase"/>
    <property type="match status" value="1"/>
</dbReference>
<proteinExistence type="predicted"/>
<feature type="signal peptide" evidence="1">
    <location>
        <begin position="1"/>
        <end position="29"/>
    </location>
</feature>
<name>A0A6J4RZ87_9ACTN</name>
<dbReference type="PANTHER" id="PTHR35399:SF4">
    <property type="entry name" value="MEMBRANE PROTEIN"/>
    <property type="match status" value="1"/>
</dbReference>
<feature type="chain" id="PRO_5026703475" description="Phosphatase" evidence="1">
    <location>
        <begin position="30"/>
        <end position="494"/>
    </location>
</feature>
<dbReference type="InterPro" id="IPR011042">
    <property type="entry name" value="6-blade_b-propeller_TolB-like"/>
</dbReference>
<gene>
    <name evidence="2" type="ORF">AVDCRST_MAG38-2303</name>
</gene>
<accession>A0A6J4RZ87</accession>
<evidence type="ECO:0000256" key="1">
    <source>
        <dbReference type="SAM" id="SignalP"/>
    </source>
</evidence>
<dbReference type="PANTHER" id="PTHR35399">
    <property type="entry name" value="SLR8030 PROTEIN"/>
    <property type="match status" value="1"/>
</dbReference>
<protein>
    <recommendedName>
        <fullName evidence="3">Phosphatase</fullName>
    </recommendedName>
</protein>